<evidence type="ECO:0000313" key="2">
    <source>
        <dbReference type="Proteomes" id="UP000649799"/>
    </source>
</evidence>
<dbReference type="Gene3D" id="1.25.40.390">
    <property type="match status" value="1"/>
</dbReference>
<organism evidence="1 2">
    <name type="scientific">Cyclobacterium plantarum</name>
    <dbReference type="NCBI Taxonomy" id="2716263"/>
    <lineage>
        <taxon>Bacteria</taxon>
        <taxon>Pseudomonadati</taxon>
        <taxon>Bacteroidota</taxon>
        <taxon>Cytophagia</taxon>
        <taxon>Cytophagales</taxon>
        <taxon>Cyclobacteriaceae</taxon>
        <taxon>Cyclobacterium</taxon>
    </lineage>
</organism>
<gene>
    <name evidence="1" type="ORF">G9Q97_06860</name>
</gene>
<reference evidence="1 2" key="1">
    <citation type="submission" date="2020-03" db="EMBL/GenBank/DDBJ databases">
        <title>Cyclobacterium plantarum sp. nov., a marine bacterium isolated from a coastal-marine wetland.</title>
        <authorList>
            <person name="Sanchez-Porro C."/>
            <person name="Ventosa A."/>
            <person name="Amoozegar M."/>
        </authorList>
    </citation>
    <scope>NUCLEOTIDE SEQUENCE [LARGE SCALE GENOMIC DNA]</scope>
    <source>
        <strain evidence="1 2">GBPx2</strain>
    </source>
</reference>
<proteinExistence type="predicted"/>
<comment type="caution">
    <text evidence="1">The sequence shown here is derived from an EMBL/GenBank/DDBJ whole genome shotgun (WGS) entry which is preliminary data.</text>
</comment>
<keyword evidence="1" id="KW-0449">Lipoprotein</keyword>
<keyword evidence="2" id="KW-1185">Reference proteome</keyword>
<dbReference type="PROSITE" id="PS51257">
    <property type="entry name" value="PROKAR_LIPOPROTEIN"/>
    <property type="match status" value="1"/>
</dbReference>
<dbReference type="InterPro" id="IPR011990">
    <property type="entry name" value="TPR-like_helical_dom_sf"/>
</dbReference>
<protein>
    <submittedName>
        <fullName evidence="1">SusD/RagB family nutrient-binding outer membrane lipoprotein</fullName>
    </submittedName>
</protein>
<name>A0ABX0H524_9BACT</name>
<dbReference type="Proteomes" id="UP000649799">
    <property type="component" value="Unassembled WGS sequence"/>
</dbReference>
<dbReference type="EMBL" id="JAANYN010000002">
    <property type="protein sequence ID" value="NHE56530.1"/>
    <property type="molecule type" value="Genomic_DNA"/>
</dbReference>
<dbReference type="SUPFAM" id="SSF48452">
    <property type="entry name" value="TPR-like"/>
    <property type="match status" value="1"/>
</dbReference>
<dbReference type="RefSeq" id="WP_166144490.1">
    <property type="nucleotide sequence ID" value="NZ_JAANYN010000002.1"/>
</dbReference>
<dbReference type="Pfam" id="PF12741">
    <property type="entry name" value="SusD-like"/>
    <property type="match status" value="1"/>
</dbReference>
<accession>A0ABX0H524</accession>
<evidence type="ECO:0000313" key="1">
    <source>
        <dbReference type="EMBL" id="NHE56530.1"/>
    </source>
</evidence>
<sequence>MKNHIINKTYLNTILMAGILLFSGSCVEYMQDLNQDQKLITDELLRHDANEGGVSLPGMQLGIMDVLTTWRIEMQQNLNADNYGGYMSLPAPFFDNRNNGTYAMVDSWNNQIWLVPSEKVLDQWVMMKKKGFDQSYPDLYAMSIIFKTFAGHRLADIFGPIPYSKYGESSDVSFDSVEEAYEVFFAELKEAVAVLKQAEEENPDADKVRYAKFDKSRYGGDYATWIRVANTLRLRLAIRISKVDPDRAKQEAESALLDGGVLTAADVSFEMSTGTIHPLETITSAWQETRINAMVETLLGGYNDPRLPVYAIPASDPALNGQIKGVRSGAIFGPQPYLGFSQVNFFGNPYVKVMDVAESFFLRAEGALRGWNMGGTAKDFYEEGIRVSFSANGVGGAEEYLNNSTGKQLPYVDPYNAENNAPPMTDITVKWEENDSFERKLERIITQKWIAMYPDGQEAWSEFRRTGYPKLYPVAVNYSEFSGGEFIKRISYPTSITNSSQASVEEAIGLYLNGEDNIFTPLWWDVD</sequence>
<dbReference type="InterPro" id="IPR024302">
    <property type="entry name" value="SusD-like"/>
</dbReference>